<proteinExistence type="predicted"/>
<accession>A0AA86YGI3</accession>
<protein>
    <submittedName>
        <fullName evidence="1">Uncharacterized protein</fullName>
    </submittedName>
</protein>
<dbReference type="EMBL" id="ABJD02000102">
    <property type="protein sequence ID" value="EDU58225.1"/>
    <property type="molecule type" value="Genomic_DNA"/>
</dbReference>
<comment type="caution">
    <text evidence="1">The sequence shown here is derived from an EMBL/GenBank/DDBJ whole genome shotgun (WGS) entry which is preliminary data.</text>
</comment>
<reference evidence="2" key="1">
    <citation type="submission" date="2008-04" db="EMBL/GenBank/DDBJ databases">
        <title>Draft genome sequence of Providencia stuartii (ATCC 25827).</title>
        <authorList>
            <person name="Sudarsanam P."/>
            <person name="Ley R."/>
            <person name="Guruge J."/>
            <person name="Turnbaugh P.J."/>
            <person name="Mahowald M."/>
            <person name="Liep D."/>
            <person name="Gordon J."/>
        </authorList>
    </citation>
    <scope>NUCLEOTIDE SEQUENCE [LARGE SCALE GENOMIC DNA]</scope>
    <source>
        <strain evidence="2">ATCC 25827</strain>
    </source>
</reference>
<dbReference type="AlphaFoldDB" id="A0AA86YGI3"/>
<dbReference type="Proteomes" id="UP000004506">
    <property type="component" value="Unassembled WGS sequence"/>
</dbReference>
<evidence type="ECO:0000313" key="2">
    <source>
        <dbReference type="Proteomes" id="UP000004506"/>
    </source>
</evidence>
<organism evidence="1 2">
    <name type="scientific">Providencia stuartii ATCC 25827</name>
    <dbReference type="NCBI Taxonomy" id="471874"/>
    <lineage>
        <taxon>Bacteria</taxon>
        <taxon>Pseudomonadati</taxon>
        <taxon>Pseudomonadota</taxon>
        <taxon>Gammaproteobacteria</taxon>
        <taxon>Enterobacterales</taxon>
        <taxon>Morganellaceae</taxon>
        <taxon>Providencia</taxon>
    </lineage>
</organism>
<name>A0AA86YGI3_PROST</name>
<gene>
    <name evidence="1" type="ORF">PROSTU_03960</name>
</gene>
<evidence type="ECO:0000313" key="1">
    <source>
        <dbReference type="EMBL" id="EDU58225.1"/>
    </source>
</evidence>
<reference evidence="2" key="2">
    <citation type="submission" date="2008-04" db="EMBL/GenBank/DDBJ databases">
        <title>Draft genome sequence of Providencia stuartii(ATCC 25827).</title>
        <authorList>
            <person name="Sudarsanam P."/>
            <person name="Ley R."/>
            <person name="Guruge J."/>
            <person name="Turnbaugh P.J."/>
            <person name="Mahowald M."/>
            <person name="Liep D."/>
            <person name="Gordon J."/>
        </authorList>
    </citation>
    <scope>NUCLEOTIDE SEQUENCE [LARGE SCALE GENOMIC DNA]</scope>
    <source>
        <strain evidence="2">ATCC 25827</strain>
    </source>
</reference>
<sequence>MRYRFSLLNLFNDNLLFFNSEIKILLIIAYQRSLNANNTLIKALSSKSSPTQILHRQYD</sequence>
<reference evidence="1 2" key="3">
    <citation type="submission" date="2008-05" db="EMBL/GenBank/DDBJ databases">
        <authorList>
            <person name="Fulton L."/>
            <person name="Clifton S."/>
            <person name="Fulton B."/>
            <person name="Xu J."/>
            <person name="Minx P."/>
            <person name="Pepin K.H."/>
            <person name="Johnson M."/>
            <person name="Thiruvilangam P."/>
            <person name="Bhonagiri V."/>
            <person name="Nash W.E."/>
            <person name="Mardis E.R."/>
            <person name="Wilson R.K."/>
        </authorList>
    </citation>
    <scope>NUCLEOTIDE SEQUENCE [LARGE SCALE GENOMIC DNA]</scope>
    <source>
        <strain evidence="1 2">ATCC 25827</strain>
    </source>
</reference>